<feature type="region of interest" description="Disordered" evidence="2">
    <location>
        <begin position="324"/>
        <end position="343"/>
    </location>
</feature>
<dbReference type="Pfam" id="PF20434">
    <property type="entry name" value="BD-FAE"/>
    <property type="match status" value="1"/>
</dbReference>
<keyword evidence="5" id="KW-1185">Reference proteome</keyword>
<protein>
    <submittedName>
        <fullName evidence="4">Alpha/beta hydrolase</fullName>
    </submittedName>
</protein>
<feature type="compositionally biased region" description="Low complexity" evidence="2">
    <location>
        <begin position="274"/>
        <end position="286"/>
    </location>
</feature>
<evidence type="ECO:0000256" key="2">
    <source>
        <dbReference type="SAM" id="MobiDB-lite"/>
    </source>
</evidence>
<proteinExistence type="predicted"/>
<organism evidence="4 5">
    <name type="scientific">Streptomyces pactum</name>
    <dbReference type="NCBI Taxonomy" id="68249"/>
    <lineage>
        <taxon>Bacteria</taxon>
        <taxon>Bacillati</taxon>
        <taxon>Actinomycetota</taxon>
        <taxon>Actinomycetes</taxon>
        <taxon>Kitasatosporales</taxon>
        <taxon>Streptomycetaceae</taxon>
        <taxon>Streptomyces</taxon>
    </lineage>
</organism>
<dbReference type="InterPro" id="IPR029058">
    <property type="entry name" value="AB_hydrolase_fold"/>
</dbReference>
<dbReference type="Proteomes" id="UP000807371">
    <property type="component" value="Unassembled WGS sequence"/>
</dbReference>
<feature type="domain" description="BD-FAE-like" evidence="3">
    <location>
        <begin position="78"/>
        <end position="249"/>
    </location>
</feature>
<dbReference type="InterPro" id="IPR050300">
    <property type="entry name" value="GDXG_lipolytic_enzyme"/>
</dbReference>
<comment type="caution">
    <text evidence="4">The sequence shown here is derived from an EMBL/GenBank/DDBJ whole genome shotgun (WGS) entry which is preliminary data.</text>
</comment>
<reference evidence="4 5" key="1">
    <citation type="submission" date="2020-09" db="EMBL/GenBank/DDBJ databases">
        <title>Biosynthesis of the nuclear factor of activated T cells inhibitor NFAT-133 and its congeners in Streptomyces pactum.</title>
        <authorList>
            <person name="Zhou W."/>
            <person name="Posri P."/>
            <person name="Abugrain M.E."/>
            <person name="Weisberg A.J."/>
            <person name="Chang J.H."/>
            <person name="Mahmud T."/>
        </authorList>
    </citation>
    <scope>NUCLEOTIDE SEQUENCE [LARGE SCALE GENOMIC DNA]</scope>
    <source>
        <strain evidence="4 5">ATCC 27456</strain>
    </source>
</reference>
<dbReference type="EMBL" id="JACYXC010000001">
    <property type="protein sequence ID" value="MBH5336167.1"/>
    <property type="molecule type" value="Genomic_DNA"/>
</dbReference>
<dbReference type="PANTHER" id="PTHR48081:SF33">
    <property type="entry name" value="KYNURENINE FORMAMIDASE"/>
    <property type="match status" value="1"/>
</dbReference>
<dbReference type="PANTHER" id="PTHR48081">
    <property type="entry name" value="AB HYDROLASE SUPERFAMILY PROTEIN C4A8.06C"/>
    <property type="match status" value="1"/>
</dbReference>
<evidence type="ECO:0000313" key="5">
    <source>
        <dbReference type="Proteomes" id="UP000807371"/>
    </source>
</evidence>
<evidence type="ECO:0000259" key="3">
    <source>
        <dbReference type="Pfam" id="PF20434"/>
    </source>
</evidence>
<dbReference type="Gene3D" id="3.40.50.1820">
    <property type="entry name" value="alpha/beta hydrolase"/>
    <property type="match status" value="1"/>
</dbReference>
<feature type="region of interest" description="Disordered" evidence="2">
    <location>
        <begin position="261"/>
        <end position="289"/>
    </location>
</feature>
<dbReference type="SUPFAM" id="SSF53474">
    <property type="entry name" value="alpha/beta-Hydrolases"/>
    <property type="match status" value="1"/>
</dbReference>
<dbReference type="GO" id="GO:0016787">
    <property type="term" value="F:hydrolase activity"/>
    <property type="evidence" value="ECO:0007669"/>
    <property type="project" value="UniProtKB-KW"/>
</dbReference>
<sequence>MATAGAGPAHDGAAAGARAETGAEEAAAVTGAEEAAFFALAAVPPDATVAYGSHPDQVVDLYLPPGDVDPGRRGGADGAPAPVVLLFHGGFWRQAFDRLHLTPCAAALARAGVPVALAEYRRVGGAGGWPQTFEDVAAARDAVRRHPVAAGRPLVVAGHSAGGHLALWLAATGAAPGDRVVAVAPVADLARAHELGLSQGAVAALLGGSERVAGLLARTDPVRLPPAPVPVTVLHGTADPDVPVELSRRYVAAVTARADTAAGAAGARPDDAAGARSGAAPDGRPGTAVAPSGVRPVLRELPGAGHFVALTPGTGPFRELLDAIRHPPPYHGESAGPGYPARR</sequence>
<evidence type="ECO:0000256" key="1">
    <source>
        <dbReference type="ARBA" id="ARBA00022801"/>
    </source>
</evidence>
<accession>A0ABS0NM27</accession>
<evidence type="ECO:0000313" key="4">
    <source>
        <dbReference type="EMBL" id="MBH5336167.1"/>
    </source>
</evidence>
<gene>
    <name evidence="4" type="ORF">IHE55_15785</name>
</gene>
<name>A0ABS0NM27_9ACTN</name>
<keyword evidence="1 4" id="KW-0378">Hydrolase</keyword>
<dbReference type="InterPro" id="IPR049492">
    <property type="entry name" value="BD-FAE-like_dom"/>
</dbReference>